<feature type="compositionally biased region" description="Gly residues" evidence="1">
    <location>
        <begin position="99"/>
        <end position="109"/>
    </location>
</feature>
<comment type="caution">
    <text evidence="2">The sequence shown here is derived from an EMBL/GenBank/DDBJ whole genome shotgun (WGS) entry which is preliminary data.</text>
</comment>
<dbReference type="EMBL" id="JAZGUE010000001">
    <property type="protein sequence ID" value="KAL2271850.1"/>
    <property type="molecule type" value="Genomic_DNA"/>
</dbReference>
<feature type="region of interest" description="Disordered" evidence="1">
    <location>
        <begin position="196"/>
        <end position="217"/>
    </location>
</feature>
<organism evidence="2 3">
    <name type="scientific">Remersonia thermophila</name>
    <dbReference type="NCBI Taxonomy" id="72144"/>
    <lineage>
        <taxon>Eukaryota</taxon>
        <taxon>Fungi</taxon>
        <taxon>Dikarya</taxon>
        <taxon>Ascomycota</taxon>
        <taxon>Pezizomycotina</taxon>
        <taxon>Sordariomycetes</taxon>
        <taxon>Sordariomycetidae</taxon>
        <taxon>Sordariales</taxon>
        <taxon>Sordariales incertae sedis</taxon>
        <taxon>Remersonia</taxon>
    </lineage>
</organism>
<dbReference type="Proteomes" id="UP001600064">
    <property type="component" value="Unassembled WGS sequence"/>
</dbReference>
<proteinExistence type="predicted"/>
<protein>
    <recommendedName>
        <fullName evidence="4">CENP-V/GFA domain-containing protein</fullName>
    </recommendedName>
</protein>
<dbReference type="RefSeq" id="XP_070870574.1">
    <property type="nucleotide sequence ID" value="XM_071007357.1"/>
</dbReference>
<evidence type="ECO:0000313" key="2">
    <source>
        <dbReference type="EMBL" id="KAL2271850.1"/>
    </source>
</evidence>
<evidence type="ECO:0000256" key="1">
    <source>
        <dbReference type="SAM" id="MobiDB-lite"/>
    </source>
</evidence>
<evidence type="ECO:0008006" key="4">
    <source>
        <dbReference type="Google" id="ProtNLM"/>
    </source>
</evidence>
<feature type="compositionally biased region" description="Low complexity" evidence="1">
    <location>
        <begin position="279"/>
        <end position="289"/>
    </location>
</feature>
<dbReference type="GeneID" id="98122001"/>
<feature type="region of interest" description="Disordered" evidence="1">
    <location>
        <begin position="85"/>
        <end position="137"/>
    </location>
</feature>
<keyword evidence="3" id="KW-1185">Reference proteome</keyword>
<feature type="compositionally biased region" description="Gly residues" evidence="1">
    <location>
        <begin position="248"/>
        <end position="257"/>
    </location>
</feature>
<feature type="compositionally biased region" description="Pro residues" evidence="1">
    <location>
        <begin position="196"/>
        <end position="207"/>
    </location>
</feature>
<feature type="region of interest" description="Disordered" evidence="1">
    <location>
        <begin position="277"/>
        <end position="317"/>
    </location>
</feature>
<gene>
    <name evidence="2" type="ORF">VTJ83DRAFT_1221</name>
</gene>
<feature type="compositionally biased region" description="Low complexity" evidence="1">
    <location>
        <begin position="120"/>
        <end position="129"/>
    </location>
</feature>
<sequence length="317" mass="33482">MTPNRPLRGSCHCGRNLYVVQFPQTRDPDPSLTARVVFHHHGPSQRTILGTPLPAYLRVPLAWYTSQTVPRRADETRVQIRRVYHLHDEDEDDNDNNNDGGGGGGGGVEGSNADATADPSSSSSSSSSSNLGRGSNVKKSSNAAAYEVRHFCGFCGTPLAYWREQPPGEGDFIQLALGSLLPSDLRDLEEFGVLLPTPPSESPPSAPGSPRLPEAEDAAGDAVGVVGGLPWFDELVEGSRLGRMRRSGGAGTAAAGGEGRRTTVRVAWEVTEWTEGEDAAAAAAAAAAASGESPRKRKLEEVTGGSGRPVEMEGIER</sequence>
<accession>A0ABR4DND6</accession>
<feature type="region of interest" description="Disordered" evidence="1">
    <location>
        <begin position="243"/>
        <end position="263"/>
    </location>
</feature>
<name>A0ABR4DND6_9PEZI</name>
<reference evidence="2 3" key="1">
    <citation type="journal article" date="2024" name="Commun. Biol.">
        <title>Comparative genomic analysis of thermophilic fungi reveals convergent evolutionary adaptations and gene losses.</title>
        <authorList>
            <person name="Steindorff A.S."/>
            <person name="Aguilar-Pontes M.V."/>
            <person name="Robinson A.J."/>
            <person name="Andreopoulos B."/>
            <person name="LaButti K."/>
            <person name="Kuo A."/>
            <person name="Mondo S."/>
            <person name="Riley R."/>
            <person name="Otillar R."/>
            <person name="Haridas S."/>
            <person name="Lipzen A."/>
            <person name="Grimwood J."/>
            <person name="Schmutz J."/>
            <person name="Clum A."/>
            <person name="Reid I.D."/>
            <person name="Moisan M.C."/>
            <person name="Butler G."/>
            <person name="Nguyen T.T.M."/>
            <person name="Dewar K."/>
            <person name="Conant G."/>
            <person name="Drula E."/>
            <person name="Henrissat B."/>
            <person name="Hansel C."/>
            <person name="Singer S."/>
            <person name="Hutchinson M.I."/>
            <person name="de Vries R.P."/>
            <person name="Natvig D.O."/>
            <person name="Powell A.J."/>
            <person name="Tsang A."/>
            <person name="Grigoriev I.V."/>
        </authorList>
    </citation>
    <scope>NUCLEOTIDE SEQUENCE [LARGE SCALE GENOMIC DNA]</scope>
    <source>
        <strain evidence="2 3">ATCC 22073</strain>
    </source>
</reference>
<evidence type="ECO:0000313" key="3">
    <source>
        <dbReference type="Proteomes" id="UP001600064"/>
    </source>
</evidence>